<keyword evidence="3" id="KW-1185">Reference proteome</keyword>
<dbReference type="EMBL" id="EQ977376">
    <property type="protein sequence ID" value="EEF26410.1"/>
    <property type="molecule type" value="Genomic_DNA"/>
</dbReference>
<gene>
    <name evidence="2" type="ORF">RCOM_1926800</name>
</gene>
<protein>
    <submittedName>
        <fullName evidence="2">Uncharacterized protein</fullName>
    </submittedName>
</protein>
<accession>B9TCK6</accession>
<sequence>MGALHDGEVLLKRPGGGPYPSPRQVQAQQKPDDGRRRHRLFEAGHVGKTAGNDAGVVTGGEQERRPPFPQHVRYGEDPVSDQIDVEDGDVDRLAALDKALGVLDSAERSQNPSARLAECGGQIIGEIELVLDDQNRQAFQGILHAPPRATRGQA</sequence>
<name>B9TCK6_RICCO</name>
<evidence type="ECO:0000313" key="2">
    <source>
        <dbReference type="EMBL" id="EEF26410.1"/>
    </source>
</evidence>
<proteinExistence type="predicted"/>
<dbReference type="InParanoid" id="B9TCK6"/>
<feature type="region of interest" description="Disordered" evidence="1">
    <location>
        <begin position="1"/>
        <end position="75"/>
    </location>
</feature>
<dbReference type="Proteomes" id="UP000008311">
    <property type="component" value="Unassembled WGS sequence"/>
</dbReference>
<organism evidence="2 3">
    <name type="scientific">Ricinus communis</name>
    <name type="common">Castor bean</name>
    <dbReference type="NCBI Taxonomy" id="3988"/>
    <lineage>
        <taxon>Eukaryota</taxon>
        <taxon>Viridiplantae</taxon>
        <taxon>Streptophyta</taxon>
        <taxon>Embryophyta</taxon>
        <taxon>Tracheophyta</taxon>
        <taxon>Spermatophyta</taxon>
        <taxon>Magnoliopsida</taxon>
        <taxon>eudicotyledons</taxon>
        <taxon>Gunneridae</taxon>
        <taxon>Pentapetalae</taxon>
        <taxon>rosids</taxon>
        <taxon>fabids</taxon>
        <taxon>Malpighiales</taxon>
        <taxon>Euphorbiaceae</taxon>
        <taxon>Acalyphoideae</taxon>
        <taxon>Acalypheae</taxon>
        <taxon>Ricinus</taxon>
    </lineage>
</organism>
<reference evidence="3" key="1">
    <citation type="journal article" date="2010" name="Nat. Biotechnol.">
        <title>Draft genome sequence of the oilseed species Ricinus communis.</title>
        <authorList>
            <person name="Chan A.P."/>
            <person name="Crabtree J."/>
            <person name="Zhao Q."/>
            <person name="Lorenzi H."/>
            <person name="Orvis J."/>
            <person name="Puiu D."/>
            <person name="Melake-Berhan A."/>
            <person name="Jones K.M."/>
            <person name="Redman J."/>
            <person name="Chen G."/>
            <person name="Cahoon E.B."/>
            <person name="Gedil M."/>
            <person name="Stanke M."/>
            <person name="Haas B.J."/>
            <person name="Wortman J.R."/>
            <person name="Fraser-Liggett C.M."/>
            <person name="Ravel J."/>
            <person name="Rabinowicz P.D."/>
        </authorList>
    </citation>
    <scope>NUCLEOTIDE SEQUENCE [LARGE SCALE GENOMIC DNA]</scope>
    <source>
        <strain evidence="3">cv. Hale</strain>
    </source>
</reference>
<evidence type="ECO:0000313" key="3">
    <source>
        <dbReference type="Proteomes" id="UP000008311"/>
    </source>
</evidence>
<dbReference type="AlphaFoldDB" id="B9TCK6"/>
<evidence type="ECO:0000256" key="1">
    <source>
        <dbReference type="SAM" id="MobiDB-lite"/>
    </source>
</evidence>
<feature type="compositionally biased region" description="Basic and acidic residues" evidence="1">
    <location>
        <begin position="1"/>
        <end position="11"/>
    </location>
</feature>